<evidence type="ECO:0000313" key="2">
    <source>
        <dbReference type="EMBL" id="SVD79805.1"/>
    </source>
</evidence>
<dbReference type="AlphaFoldDB" id="A0A382YAE0"/>
<dbReference type="InterPro" id="IPR015424">
    <property type="entry name" value="PyrdxlP-dep_Trfase"/>
</dbReference>
<dbReference type="PANTHER" id="PTHR43586">
    <property type="entry name" value="CYSTEINE DESULFURASE"/>
    <property type="match status" value="1"/>
</dbReference>
<dbReference type="EMBL" id="UINC01173932">
    <property type="protein sequence ID" value="SVD79805.1"/>
    <property type="molecule type" value="Genomic_DNA"/>
</dbReference>
<dbReference type="Gene3D" id="3.40.640.10">
    <property type="entry name" value="Type I PLP-dependent aspartate aminotransferase-like (Major domain)"/>
    <property type="match status" value="1"/>
</dbReference>
<accession>A0A382YAE0</accession>
<dbReference type="SUPFAM" id="SSF53383">
    <property type="entry name" value="PLP-dependent transferases"/>
    <property type="match status" value="1"/>
</dbReference>
<feature type="non-terminal residue" evidence="2">
    <location>
        <position position="125"/>
    </location>
</feature>
<sequence length="125" mass="13300">MSFTPEQIAVYRAQFPSLSKKVDSQPAVFFDGPAGSQVPQSVIDAISDYLTHHNANHGGTFATSHESDAALESAHMAMADFVGTSDPDCIAFGANMTSLTFALSRALAKGWSTGDEIIVTHLDHD</sequence>
<dbReference type="Pfam" id="PF00266">
    <property type="entry name" value="Aminotran_5"/>
    <property type="match status" value="1"/>
</dbReference>
<dbReference type="InterPro" id="IPR015421">
    <property type="entry name" value="PyrdxlP-dep_Trfase_major"/>
</dbReference>
<name>A0A382YAE0_9ZZZZ</name>
<dbReference type="PANTHER" id="PTHR43586:SF21">
    <property type="entry name" value="PYRIDOXAL PHOSPHATE (PLP)-DEPENDENT ASPARTATE AMINOTRANSFERASE SUPERFAMILY"/>
    <property type="match status" value="1"/>
</dbReference>
<proteinExistence type="predicted"/>
<organism evidence="2">
    <name type="scientific">marine metagenome</name>
    <dbReference type="NCBI Taxonomy" id="408172"/>
    <lineage>
        <taxon>unclassified sequences</taxon>
        <taxon>metagenomes</taxon>
        <taxon>ecological metagenomes</taxon>
    </lineage>
</organism>
<gene>
    <name evidence="2" type="ORF">METZ01_LOCUS432659</name>
</gene>
<dbReference type="InterPro" id="IPR000192">
    <property type="entry name" value="Aminotrans_V_dom"/>
</dbReference>
<protein>
    <recommendedName>
        <fullName evidence="1">Aminotransferase class V domain-containing protein</fullName>
    </recommendedName>
</protein>
<feature type="domain" description="Aminotransferase class V" evidence="1">
    <location>
        <begin position="28"/>
        <end position="124"/>
    </location>
</feature>
<reference evidence="2" key="1">
    <citation type="submission" date="2018-05" db="EMBL/GenBank/DDBJ databases">
        <authorList>
            <person name="Lanie J.A."/>
            <person name="Ng W.-L."/>
            <person name="Kazmierczak K.M."/>
            <person name="Andrzejewski T.M."/>
            <person name="Davidsen T.M."/>
            <person name="Wayne K.J."/>
            <person name="Tettelin H."/>
            <person name="Glass J.I."/>
            <person name="Rusch D."/>
            <person name="Podicherti R."/>
            <person name="Tsui H.-C.T."/>
            <person name="Winkler M.E."/>
        </authorList>
    </citation>
    <scope>NUCLEOTIDE SEQUENCE</scope>
</reference>
<evidence type="ECO:0000259" key="1">
    <source>
        <dbReference type="Pfam" id="PF00266"/>
    </source>
</evidence>